<dbReference type="AlphaFoldDB" id="A0A420H6T0"/>
<organism evidence="1 2">
    <name type="scientific">Golovinomyces cichoracearum</name>
    <dbReference type="NCBI Taxonomy" id="62708"/>
    <lineage>
        <taxon>Eukaryota</taxon>
        <taxon>Fungi</taxon>
        <taxon>Dikarya</taxon>
        <taxon>Ascomycota</taxon>
        <taxon>Pezizomycotina</taxon>
        <taxon>Leotiomycetes</taxon>
        <taxon>Erysiphales</taxon>
        <taxon>Erysiphaceae</taxon>
        <taxon>Golovinomyces</taxon>
    </lineage>
</organism>
<dbReference type="SUPFAM" id="SSF46689">
    <property type="entry name" value="Homeodomain-like"/>
    <property type="match status" value="1"/>
</dbReference>
<dbReference type="InterPro" id="IPR036388">
    <property type="entry name" value="WH-like_DNA-bd_sf"/>
</dbReference>
<sequence>MTTRDQIILRLKERKSCMSIASELKCSKSTVSKLLKTLPEESSARKRGGVSKLTPRDKRRIVNNIANGIVKTPKQAAA</sequence>
<protein>
    <submittedName>
        <fullName evidence="1">Uncharacterized protein</fullName>
    </submittedName>
</protein>
<accession>A0A420H6T0</accession>
<reference evidence="1 2" key="1">
    <citation type="journal article" date="2018" name="BMC Genomics">
        <title>Comparative genome analyses reveal sequence features reflecting distinct modes of host-adaptation between dicot and monocot powdery mildew.</title>
        <authorList>
            <person name="Wu Y."/>
            <person name="Ma X."/>
            <person name="Pan Z."/>
            <person name="Kale S.D."/>
            <person name="Song Y."/>
            <person name="King H."/>
            <person name="Zhang Q."/>
            <person name="Presley C."/>
            <person name="Deng X."/>
            <person name="Wei C.I."/>
            <person name="Xiao S."/>
        </authorList>
    </citation>
    <scope>NUCLEOTIDE SEQUENCE [LARGE SCALE GENOMIC DNA]</scope>
    <source>
        <strain evidence="1">UCSC1</strain>
    </source>
</reference>
<proteinExistence type="predicted"/>
<evidence type="ECO:0000313" key="1">
    <source>
        <dbReference type="EMBL" id="RKF53135.1"/>
    </source>
</evidence>
<dbReference type="InterPro" id="IPR009057">
    <property type="entry name" value="Homeodomain-like_sf"/>
</dbReference>
<dbReference type="Gene3D" id="1.10.10.10">
    <property type="entry name" value="Winged helix-like DNA-binding domain superfamily/Winged helix DNA-binding domain"/>
    <property type="match status" value="1"/>
</dbReference>
<dbReference type="Proteomes" id="UP000285405">
    <property type="component" value="Unassembled WGS sequence"/>
</dbReference>
<feature type="non-terminal residue" evidence="1">
    <location>
        <position position="78"/>
    </location>
</feature>
<comment type="caution">
    <text evidence="1">The sequence shown here is derived from an EMBL/GenBank/DDBJ whole genome shotgun (WGS) entry which is preliminary data.</text>
</comment>
<dbReference type="OrthoDB" id="2656134at2759"/>
<evidence type="ECO:0000313" key="2">
    <source>
        <dbReference type="Proteomes" id="UP000285405"/>
    </source>
</evidence>
<name>A0A420H6T0_9PEZI</name>
<gene>
    <name evidence="1" type="ORF">GcC1_224037</name>
</gene>
<dbReference type="EMBL" id="MCBR01022431">
    <property type="protein sequence ID" value="RKF53135.1"/>
    <property type="molecule type" value="Genomic_DNA"/>
</dbReference>